<evidence type="ECO:0000256" key="1">
    <source>
        <dbReference type="SAM" id="SignalP"/>
    </source>
</evidence>
<reference evidence="2" key="1">
    <citation type="submission" date="2021-02" db="EMBL/GenBank/DDBJ databases">
        <title>Psilocybe cubensis genome.</title>
        <authorList>
            <person name="Mckernan K.J."/>
            <person name="Crawford S."/>
            <person name="Trippe A."/>
            <person name="Kane L.T."/>
            <person name="Mclaughlin S."/>
        </authorList>
    </citation>
    <scope>NUCLEOTIDE SEQUENCE [LARGE SCALE GENOMIC DNA]</scope>
    <source>
        <strain evidence="2">MGC-MH-2018</strain>
    </source>
</reference>
<organism evidence="2">
    <name type="scientific">Psilocybe cubensis</name>
    <name type="common">Psychedelic mushroom</name>
    <name type="synonym">Stropharia cubensis</name>
    <dbReference type="NCBI Taxonomy" id="181762"/>
    <lineage>
        <taxon>Eukaryota</taxon>
        <taxon>Fungi</taxon>
        <taxon>Dikarya</taxon>
        <taxon>Basidiomycota</taxon>
        <taxon>Agaricomycotina</taxon>
        <taxon>Agaricomycetes</taxon>
        <taxon>Agaricomycetidae</taxon>
        <taxon>Agaricales</taxon>
        <taxon>Agaricineae</taxon>
        <taxon>Strophariaceae</taxon>
        <taxon>Psilocybe</taxon>
    </lineage>
</organism>
<gene>
    <name evidence="2" type="ORF">JR316_012889</name>
</gene>
<keyword evidence="1" id="KW-0732">Signal</keyword>
<proteinExistence type="predicted"/>
<dbReference type="OrthoDB" id="3031843at2759"/>
<dbReference type="EMBL" id="JAFIQS010000020">
    <property type="protein sequence ID" value="KAG5162226.1"/>
    <property type="molecule type" value="Genomic_DNA"/>
</dbReference>
<evidence type="ECO:0000313" key="2">
    <source>
        <dbReference type="EMBL" id="KAG5162226.1"/>
    </source>
</evidence>
<sequence length="130" mass="13526">MFANFTKLFVTLATLAVAASASPAKRQEDLADCTFLLKADGPIDQTDLTAIAIEFNYVLGRSLAVSTGTPVNGGAAEIITASYDNVFNVHKTLSAEGKTSAETAAVVEGWVGETKLGLSANWLVQAAECA</sequence>
<comment type="caution">
    <text evidence="2">The sequence shown here is derived from an EMBL/GenBank/DDBJ whole genome shotgun (WGS) entry which is preliminary data.</text>
</comment>
<accession>A0A8H7XLL0</accession>
<feature type="signal peptide" evidence="1">
    <location>
        <begin position="1"/>
        <end position="21"/>
    </location>
</feature>
<protein>
    <submittedName>
        <fullName evidence="2">Uncharacterized protein</fullName>
    </submittedName>
</protein>
<feature type="chain" id="PRO_5034171450" evidence="1">
    <location>
        <begin position="22"/>
        <end position="130"/>
    </location>
</feature>
<name>A0A8H7XLL0_PSICU</name>
<dbReference type="AlphaFoldDB" id="A0A8H7XLL0"/>